<organism evidence="1">
    <name type="scientific">marine sediment metagenome</name>
    <dbReference type="NCBI Taxonomy" id="412755"/>
    <lineage>
        <taxon>unclassified sequences</taxon>
        <taxon>metagenomes</taxon>
        <taxon>ecological metagenomes</taxon>
    </lineage>
</organism>
<comment type="caution">
    <text evidence="1">The sequence shown here is derived from an EMBL/GenBank/DDBJ whole genome shotgun (WGS) entry which is preliminary data.</text>
</comment>
<dbReference type="EMBL" id="BARW01025239">
    <property type="protein sequence ID" value="GAJ06410.1"/>
    <property type="molecule type" value="Genomic_DNA"/>
</dbReference>
<evidence type="ECO:0000313" key="1">
    <source>
        <dbReference type="EMBL" id="GAJ06410.1"/>
    </source>
</evidence>
<protein>
    <submittedName>
        <fullName evidence="1">Uncharacterized protein</fullName>
    </submittedName>
</protein>
<dbReference type="AlphaFoldDB" id="X1VGS7"/>
<feature type="non-terminal residue" evidence="1">
    <location>
        <position position="1"/>
    </location>
</feature>
<feature type="non-terminal residue" evidence="1">
    <location>
        <position position="261"/>
    </location>
</feature>
<name>X1VGS7_9ZZZZ</name>
<sequence length="261" mass="29239">VDPVSELLLDLRVTHGVGASSDEHNLKCFKKIEITDGSDVLFSLDGLEMQALDIYNSGIHPRGGWFHYLPGLESDAQVAISFGRYLWDEELAFDPKKFTNPKLKVTFDLDLGGKNVSAGKISVLAALFDEKVVTPTGFLVTKEIKRWSKVATGHEYTDMPTDYPYRKLLLQGRLEEKPPHWIFANIKLASDQDKKVILNGEFRDLMFGLGRENAYIRETCNSNIRANLDHNHVTPTMDVMSSVNGWEAAIATNYVASFNGD</sequence>
<accession>X1VGS7</accession>
<proteinExistence type="predicted"/>
<reference evidence="1" key="1">
    <citation type="journal article" date="2014" name="Front. Microbiol.">
        <title>High frequency of phylogenetically diverse reductive dehalogenase-homologous genes in deep subseafloor sedimentary metagenomes.</title>
        <authorList>
            <person name="Kawai M."/>
            <person name="Futagami T."/>
            <person name="Toyoda A."/>
            <person name="Takaki Y."/>
            <person name="Nishi S."/>
            <person name="Hori S."/>
            <person name="Arai W."/>
            <person name="Tsubouchi T."/>
            <person name="Morono Y."/>
            <person name="Uchiyama I."/>
            <person name="Ito T."/>
            <person name="Fujiyama A."/>
            <person name="Inagaki F."/>
            <person name="Takami H."/>
        </authorList>
    </citation>
    <scope>NUCLEOTIDE SEQUENCE</scope>
    <source>
        <strain evidence="1">Expedition CK06-06</strain>
    </source>
</reference>
<gene>
    <name evidence="1" type="ORF">S12H4_41416</name>
</gene>